<keyword evidence="2" id="KW-1185">Reference proteome</keyword>
<reference evidence="1 2" key="1">
    <citation type="journal article" date="2022" name="bioRxiv">
        <title>The genome of the oomycete Peronosclerospora sorghi, a cosmopolitan pathogen of maize and sorghum, is inflated with dispersed pseudogenes.</title>
        <authorList>
            <person name="Fletcher K."/>
            <person name="Martin F."/>
            <person name="Isakeit T."/>
            <person name="Cavanaugh K."/>
            <person name="Magill C."/>
            <person name="Michelmore R."/>
        </authorList>
    </citation>
    <scope>NUCLEOTIDE SEQUENCE [LARGE SCALE GENOMIC DNA]</scope>
    <source>
        <strain evidence="1">P6</strain>
    </source>
</reference>
<evidence type="ECO:0000313" key="2">
    <source>
        <dbReference type="Proteomes" id="UP001163321"/>
    </source>
</evidence>
<dbReference type="EMBL" id="CM047590">
    <property type="protein sequence ID" value="KAI9919473.1"/>
    <property type="molecule type" value="Genomic_DNA"/>
</dbReference>
<evidence type="ECO:0000313" key="1">
    <source>
        <dbReference type="EMBL" id="KAI9919473.1"/>
    </source>
</evidence>
<comment type="caution">
    <text evidence="1">The sequence shown here is derived from an EMBL/GenBank/DDBJ whole genome shotgun (WGS) entry which is preliminary data.</text>
</comment>
<accession>A0ACC0WNJ8</accession>
<dbReference type="Proteomes" id="UP001163321">
    <property type="component" value="Chromosome 11"/>
</dbReference>
<name>A0ACC0WNJ8_9STRA</name>
<sequence length="384" mass="43678">MRLNSSDSMPCEVPQNKFDSFKNPPKSPEMDSCILKPPTQRNLSDEIVGGVLQRSKSYRSTYVVCEAPSHVIDTWDKCGSPAAVEGQITSTNTKRKRQELTNLPISESSLLVSSNEKPLGGKQAPRFKGGEEQKAMMMEWIESQMKHQREIRRLRQIRYRKKKEDYTISLELNNRQLQQEIMKLQEKRRSIVTAVSSEKTLWNVVVEYFRLFRFGYREPLLSQELAVETPPSPQLEFLLGSMAPNVISSAGRGVDSILTNWKHFTFLFKDVEIELDELAKTGMGSLTASTTTSFTITKRSLTKVFPNLPHCQSLEGISLGQKLLGQRVVMRGSTRFHWDSRNRQVTSVISESDMLTPLLNILGSLEDVSRVLQKSLISLNPHRE</sequence>
<protein>
    <submittedName>
        <fullName evidence="1">Uncharacterized protein</fullName>
    </submittedName>
</protein>
<gene>
    <name evidence="1" type="ORF">PsorP6_017305</name>
</gene>
<organism evidence="1 2">
    <name type="scientific">Peronosclerospora sorghi</name>
    <dbReference type="NCBI Taxonomy" id="230839"/>
    <lineage>
        <taxon>Eukaryota</taxon>
        <taxon>Sar</taxon>
        <taxon>Stramenopiles</taxon>
        <taxon>Oomycota</taxon>
        <taxon>Peronosporomycetes</taxon>
        <taxon>Peronosporales</taxon>
        <taxon>Peronosporaceae</taxon>
        <taxon>Peronosclerospora</taxon>
    </lineage>
</organism>
<proteinExistence type="predicted"/>